<dbReference type="SUPFAM" id="SSF109604">
    <property type="entry name" value="HD-domain/PDEase-like"/>
    <property type="match status" value="1"/>
</dbReference>
<dbReference type="KEGG" id="ddz:DSYM_28560"/>
<dbReference type="InterPro" id="IPR052340">
    <property type="entry name" value="RNase_Y/CdgJ"/>
</dbReference>
<dbReference type="Gene3D" id="1.10.3210.10">
    <property type="entry name" value="Hypothetical protein af1432"/>
    <property type="match status" value="1"/>
</dbReference>
<name>A0A809S0U4_9PROT</name>
<evidence type="ECO:0000313" key="3">
    <source>
        <dbReference type="Proteomes" id="UP000662914"/>
    </source>
</evidence>
<organism evidence="2 3">
    <name type="scientific">Candidatus Desulfobacillus denitrificans</name>
    <dbReference type="NCBI Taxonomy" id="2608985"/>
    <lineage>
        <taxon>Bacteria</taxon>
        <taxon>Pseudomonadati</taxon>
        <taxon>Pseudomonadota</taxon>
        <taxon>Betaproteobacteria</taxon>
        <taxon>Candidatus Desulfobacillus</taxon>
    </lineage>
</organism>
<feature type="domain" description="HDOD" evidence="1">
    <location>
        <begin position="177"/>
        <end position="363"/>
    </location>
</feature>
<evidence type="ECO:0000259" key="1">
    <source>
        <dbReference type="PROSITE" id="PS51833"/>
    </source>
</evidence>
<reference evidence="2" key="1">
    <citation type="journal article" name="DNA Res.">
        <title>The physiological potential of anammox bacteria as revealed by their core genome structure.</title>
        <authorList>
            <person name="Okubo T."/>
            <person name="Toyoda A."/>
            <person name="Fukuhara K."/>
            <person name="Uchiyama I."/>
            <person name="Harigaya Y."/>
            <person name="Kuroiwa M."/>
            <person name="Suzuki T."/>
            <person name="Murakami Y."/>
            <person name="Suwa Y."/>
            <person name="Takami H."/>
        </authorList>
    </citation>
    <scope>NUCLEOTIDE SEQUENCE</scope>
    <source>
        <strain evidence="2">317325-3</strain>
    </source>
</reference>
<dbReference type="EMBL" id="AP021857">
    <property type="protein sequence ID" value="BBO22157.1"/>
    <property type="molecule type" value="Genomic_DNA"/>
</dbReference>
<protein>
    <submittedName>
        <fullName evidence="2">Regulator</fullName>
    </submittedName>
</protein>
<dbReference type="PANTHER" id="PTHR33525">
    <property type="match status" value="1"/>
</dbReference>
<dbReference type="PANTHER" id="PTHR33525:SF4">
    <property type="entry name" value="CYCLIC DI-GMP PHOSPHODIESTERASE CDGJ"/>
    <property type="match status" value="1"/>
</dbReference>
<gene>
    <name evidence="2" type="ORF">DSYM_28560</name>
</gene>
<sequence length="381" mass="39948">MSANILISREPVLNRSRAITATRLTACAPGGAGTSAQIAAELNRLSEAWPAGRTVFVGQGGAAPDSGLLDWQVPQNAMIEIPAAAVGNPATVELMQRLQQAGVSMCLDGFSAGMALPAGIDFRFILADAAAGIAGAPGLLLAKGLADNAQFDACINKGFGGAAGWFFLKGVTPAKKLNPGQAQIIRLLNLVRANADIKEIEAALKQDVALSVKLLRYINSAGFGLTVEIQSFRHAVTMLGYEKLNKWLSLLLVTSSKDAAAPALMQAAIARGRFMELTAQGYVDKGESDNLFITGAFSLLDILLGVLMETALADMHLPDTINDALISGSGPYAPFLALARASEQADYARYAALVAELQLAPPTVNRAQLEALVFADNLQIS</sequence>
<evidence type="ECO:0000313" key="2">
    <source>
        <dbReference type="EMBL" id="BBO22157.1"/>
    </source>
</evidence>
<dbReference type="Pfam" id="PF08668">
    <property type="entry name" value="HDOD"/>
    <property type="match status" value="1"/>
</dbReference>
<dbReference type="InterPro" id="IPR013976">
    <property type="entry name" value="HDOD"/>
</dbReference>
<accession>A0A809S0U4</accession>
<dbReference type="AlphaFoldDB" id="A0A809S0U4"/>
<proteinExistence type="predicted"/>
<dbReference type="Proteomes" id="UP000662914">
    <property type="component" value="Chromosome"/>
</dbReference>
<dbReference type="PROSITE" id="PS51833">
    <property type="entry name" value="HDOD"/>
    <property type="match status" value="1"/>
</dbReference>